<feature type="transmembrane region" description="Helical" evidence="5">
    <location>
        <begin position="199"/>
        <end position="217"/>
    </location>
</feature>
<protein>
    <submittedName>
        <fullName evidence="8">O-antigen polymerase</fullName>
    </submittedName>
</protein>
<dbReference type="PATRIC" id="fig|48936.3.peg.3788"/>
<evidence type="ECO:0000313" key="8">
    <source>
        <dbReference type="EMBL" id="KHS43444.1"/>
    </source>
</evidence>
<dbReference type="STRING" id="48936.NJ75_03753"/>
<comment type="caution">
    <text evidence="8">The sequence shown here is derived from an EMBL/GenBank/DDBJ whole genome shotgun (WGS) entry which is preliminary data.</text>
</comment>
<evidence type="ECO:0000256" key="2">
    <source>
        <dbReference type="ARBA" id="ARBA00022692"/>
    </source>
</evidence>
<keyword evidence="3 5" id="KW-1133">Transmembrane helix</keyword>
<reference evidence="8 9" key="1">
    <citation type="submission" date="2014-10" db="EMBL/GenBank/DDBJ databases">
        <title>Draft genome sequence of Novosphingobium subterraneum DSM 12447.</title>
        <authorList>
            <person name="Gan H.M."/>
            <person name="Gan H.Y."/>
            <person name="Savka M.A."/>
        </authorList>
    </citation>
    <scope>NUCLEOTIDE SEQUENCE [LARGE SCALE GENOMIC DNA]</scope>
    <source>
        <strain evidence="8 9">DSM 12447</strain>
    </source>
</reference>
<evidence type="ECO:0000259" key="6">
    <source>
        <dbReference type="Pfam" id="PF04932"/>
    </source>
</evidence>
<organism evidence="8 9">
    <name type="scientific">Novosphingobium subterraneum</name>
    <dbReference type="NCBI Taxonomy" id="48936"/>
    <lineage>
        <taxon>Bacteria</taxon>
        <taxon>Pseudomonadati</taxon>
        <taxon>Pseudomonadota</taxon>
        <taxon>Alphaproteobacteria</taxon>
        <taxon>Sphingomonadales</taxon>
        <taxon>Sphingomonadaceae</taxon>
        <taxon>Novosphingobium</taxon>
    </lineage>
</organism>
<dbReference type="RefSeq" id="WP_039337193.1">
    <property type="nucleotide sequence ID" value="NZ_JRVC01000022.1"/>
</dbReference>
<dbReference type="InterPro" id="IPR051533">
    <property type="entry name" value="WaaL-like"/>
</dbReference>
<evidence type="ECO:0000313" key="9">
    <source>
        <dbReference type="Proteomes" id="UP000031338"/>
    </source>
</evidence>
<keyword evidence="2 5" id="KW-0812">Transmembrane</keyword>
<feature type="transmembrane region" description="Helical" evidence="5">
    <location>
        <begin position="43"/>
        <end position="64"/>
    </location>
</feature>
<dbReference type="PANTHER" id="PTHR37422:SF13">
    <property type="entry name" value="LIPOPOLYSACCHARIDE BIOSYNTHESIS PROTEIN PA4999-RELATED"/>
    <property type="match status" value="1"/>
</dbReference>
<dbReference type="InterPro" id="IPR007016">
    <property type="entry name" value="O-antigen_ligase-rel_domated"/>
</dbReference>
<feature type="domain" description="O-antigen ligase-related" evidence="6">
    <location>
        <begin position="208"/>
        <end position="360"/>
    </location>
</feature>
<dbReference type="GO" id="GO:0016020">
    <property type="term" value="C:membrane"/>
    <property type="evidence" value="ECO:0007669"/>
    <property type="project" value="UniProtKB-SubCell"/>
</dbReference>
<gene>
    <name evidence="8" type="ORF">NJ75_03753</name>
</gene>
<keyword evidence="4 5" id="KW-0472">Membrane</keyword>
<proteinExistence type="predicted"/>
<dbReference type="InterPro" id="IPR045979">
    <property type="entry name" value="DUF5935"/>
</dbReference>
<feature type="transmembrane region" description="Helical" evidence="5">
    <location>
        <begin position="128"/>
        <end position="146"/>
    </location>
</feature>
<sequence>MLDLFLLSCVLGFIGAGFRKPFIFVLAYSYIDIVAPQKVSWGILSHIPVSLIAFLCAFLSWFVAEDKNGIRISLRQFLLLTLLVYCGLTTQAADFPVEAAEKWAWVWKALLWALFLPLTLRTRLRIEAITLILALSIGVIVIGGGIKTAAGGGGYGELRLLVNDNTGLYEGSIISAVAIAVIPLALWLSRYGTIFPPDWRVKIFAWALCFACALMPIGTGARTGLVCVVVLAAMILRTAKRRMLIVSVMAAGALIAVPLLPKEFTDRMSTIRNHQSDQSASTRVAVWKWTIEFAKRHPFGGGFEAYRQNKLTYDTVKADYAGDNNAALEYQPIVEQGRAYHSSYFEMLGEQGYPGLALWLSLHLLGVWQMELLRRRYGKETSEEFRWVAPLAEALQQAQVIYLVGSTFVGIAFQPFCYMLVGLQCGLWAYIKRVRTAQPQPFRKATQQPAPRPATA</sequence>
<feature type="domain" description="DUF5935" evidence="7">
    <location>
        <begin position="1"/>
        <end position="193"/>
    </location>
</feature>
<keyword evidence="9" id="KW-1185">Reference proteome</keyword>
<dbReference type="EMBL" id="JRVC01000022">
    <property type="protein sequence ID" value="KHS43444.1"/>
    <property type="molecule type" value="Genomic_DNA"/>
</dbReference>
<dbReference type="InterPro" id="IPR017528">
    <property type="entry name" value="CHP03097O-antigen_lig-rel"/>
</dbReference>
<evidence type="ECO:0000259" key="7">
    <source>
        <dbReference type="Pfam" id="PF19358"/>
    </source>
</evidence>
<feature type="transmembrane region" description="Helical" evidence="5">
    <location>
        <begin position="411"/>
        <end position="431"/>
    </location>
</feature>
<feature type="transmembrane region" description="Helical" evidence="5">
    <location>
        <begin position="105"/>
        <end position="121"/>
    </location>
</feature>
<dbReference type="NCBIfam" id="TIGR03097">
    <property type="entry name" value="PEP_O_lig_1"/>
    <property type="match status" value="1"/>
</dbReference>
<feature type="transmembrane region" description="Helical" evidence="5">
    <location>
        <begin position="166"/>
        <end position="187"/>
    </location>
</feature>
<name>A0A0B8ZB37_9SPHN</name>
<dbReference type="Proteomes" id="UP000031338">
    <property type="component" value="Unassembled WGS sequence"/>
</dbReference>
<dbReference type="AlphaFoldDB" id="A0A0B8ZB37"/>
<accession>A0A0B8ZB37</accession>
<feature type="transmembrane region" description="Helical" evidence="5">
    <location>
        <begin position="76"/>
        <end position="93"/>
    </location>
</feature>
<evidence type="ECO:0000256" key="1">
    <source>
        <dbReference type="ARBA" id="ARBA00004141"/>
    </source>
</evidence>
<dbReference type="Pfam" id="PF19358">
    <property type="entry name" value="DUF5935"/>
    <property type="match status" value="1"/>
</dbReference>
<evidence type="ECO:0000256" key="4">
    <source>
        <dbReference type="ARBA" id="ARBA00023136"/>
    </source>
</evidence>
<dbReference type="PANTHER" id="PTHR37422">
    <property type="entry name" value="TEICHURONIC ACID BIOSYNTHESIS PROTEIN TUAE"/>
    <property type="match status" value="1"/>
</dbReference>
<evidence type="ECO:0000256" key="3">
    <source>
        <dbReference type="ARBA" id="ARBA00022989"/>
    </source>
</evidence>
<evidence type="ECO:0000256" key="5">
    <source>
        <dbReference type="SAM" id="Phobius"/>
    </source>
</evidence>
<comment type="subcellular location">
    <subcellularLocation>
        <location evidence="1">Membrane</location>
        <topology evidence="1">Multi-pass membrane protein</topology>
    </subcellularLocation>
</comment>
<feature type="transmembrane region" description="Helical" evidence="5">
    <location>
        <begin position="244"/>
        <end position="261"/>
    </location>
</feature>
<dbReference type="Pfam" id="PF04932">
    <property type="entry name" value="Wzy_C"/>
    <property type="match status" value="1"/>
</dbReference>